<dbReference type="RefSeq" id="WP_084118795.1">
    <property type="nucleotide sequence ID" value="NZ_LT838813.1"/>
</dbReference>
<proteinExistence type="predicted"/>
<evidence type="ECO:0000313" key="2">
    <source>
        <dbReference type="Proteomes" id="UP000192333"/>
    </source>
</evidence>
<gene>
    <name evidence="1" type="ORF">SAMN00777080_0477</name>
</gene>
<name>A0A1W2GZA6_9BACT</name>
<dbReference type="AlphaFoldDB" id="A0A1W2GZA6"/>
<dbReference type="Proteomes" id="UP000192333">
    <property type="component" value="Chromosome I"/>
</dbReference>
<accession>A0A1W2GZA6</accession>
<dbReference type="EMBL" id="LT838813">
    <property type="protein sequence ID" value="SMD41941.1"/>
    <property type="molecule type" value="Genomic_DNA"/>
</dbReference>
<organism evidence="1 2">
    <name type="scientific">Aquiflexum balticum DSM 16537</name>
    <dbReference type="NCBI Taxonomy" id="758820"/>
    <lineage>
        <taxon>Bacteria</taxon>
        <taxon>Pseudomonadati</taxon>
        <taxon>Bacteroidota</taxon>
        <taxon>Cytophagia</taxon>
        <taxon>Cytophagales</taxon>
        <taxon>Cyclobacteriaceae</taxon>
        <taxon>Aquiflexum</taxon>
    </lineage>
</organism>
<dbReference type="OrthoDB" id="2086912at2"/>
<keyword evidence="2" id="KW-1185">Reference proteome</keyword>
<reference evidence="2" key="1">
    <citation type="submission" date="2017-04" db="EMBL/GenBank/DDBJ databases">
        <authorList>
            <person name="Varghese N."/>
            <person name="Submissions S."/>
        </authorList>
    </citation>
    <scope>NUCLEOTIDE SEQUENCE [LARGE SCALE GENOMIC DNA]</scope>
    <source>
        <strain evidence="2">DSM 16537</strain>
    </source>
</reference>
<protein>
    <submittedName>
        <fullName evidence="1">Uncharacterized protein</fullName>
    </submittedName>
</protein>
<sequence>MELKISGISDRGVLKDERIGFNVIKDCELKFYQLFRTSFSKSGGFYNRSKSAFWFAPKKVKAGDKIVVYTKSGTDNSKENANGTTTYWFYWGLNEPIFVEENYGIVLVEITDWELSKNK</sequence>
<evidence type="ECO:0000313" key="1">
    <source>
        <dbReference type="EMBL" id="SMD41941.1"/>
    </source>
</evidence>